<evidence type="ECO:0000256" key="1">
    <source>
        <dbReference type="PROSITE-ProRule" id="PRU01282"/>
    </source>
</evidence>
<gene>
    <name evidence="2" type="ORF">C683_1101</name>
</gene>
<evidence type="ECO:0008006" key="4">
    <source>
        <dbReference type="Google" id="ProtNLM"/>
    </source>
</evidence>
<sequence>MNKREREVRLFILSTESNQRATQKAEEWLRKHDVDYTCFDLAEKKPTRDEVLRWMKHSDFKPKKFVNVEDTSDRHKAEEKSDKEFASWLINHPEEVELPILEINHEVKMFGFEATKYEEYLGE</sequence>
<keyword evidence="3" id="KW-1185">Reference proteome</keyword>
<name>K8Z8D7_9ENTE</name>
<proteinExistence type="inferred from homology"/>
<reference evidence="2 3" key="1">
    <citation type="journal article" date="2013" name="Genome Announc.">
        <title>Draft Genome Sequence of Catellicoccus marimammalium, a Novel Species Commonly Found in Gull Feces.</title>
        <authorList>
            <person name="Weigand M.R."/>
            <person name="Ryu H."/>
            <person name="Bozcek L."/>
            <person name="Konstantinidis K.T."/>
            <person name="Santo Domingo J.W."/>
        </authorList>
    </citation>
    <scope>NUCLEOTIDE SEQUENCE [LARGE SCALE GENOMIC DNA]</scope>
    <source>
        <strain evidence="2 3">M35/04/3</strain>
    </source>
</reference>
<dbReference type="STRING" id="1234409.C683_1101"/>
<comment type="caution">
    <text evidence="2">The sequence shown here is derived from an EMBL/GenBank/DDBJ whole genome shotgun (WGS) entry which is preliminary data.</text>
</comment>
<accession>K8Z8D7</accession>
<organism evidence="2 3">
    <name type="scientific">Catellicoccus marimammalium M35/04/3</name>
    <dbReference type="NCBI Taxonomy" id="1234409"/>
    <lineage>
        <taxon>Bacteria</taxon>
        <taxon>Bacillati</taxon>
        <taxon>Bacillota</taxon>
        <taxon>Bacilli</taxon>
        <taxon>Lactobacillales</taxon>
        <taxon>Enterococcaceae</taxon>
        <taxon>Catellicoccus</taxon>
    </lineage>
</organism>
<evidence type="ECO:0000313" key="2">
    <source>
        <dbReference type="EMBL" id="EKU27105.1"/>
    </source>
</evidence>
<dbReference type="RefSeq" id="WP_009491807.1">
    <property type="nucleotide sequence ID" value="NZ_AMYT01000021.1"/>
</dbReference>
<protein>
    <recommendedName>
        <fullName evidence="4">Arsenate reductase</fullName>
    </recommendedName>
</protein>
<dbReference type="InterPro" id="IPR036249">
    <property type="entry name" value="Thioredoxin-like_sf"/>
</dbReference>
<evidence type="ECO:0000313" key="3">
    <source>
        <dbReference type="Proteomes" id="UP000016057"/>
    </source>
</evidence>
<dbReference type="Proteomes" id="UP000016057">
    <property type="component" value="Unassembled WGS sequence"/>
</dbReference>
<dbReference type="EMBL" id="AMYT01000021">
    <property type="protein sequence ID" value="EKU27105.1"/>
    <property type="molecule type" value="Genomic_DNA"/>
</dbReference>
<dbReference type="PROSITE" id="PS51353">
    <property type="entry name" value="ARSC"/>
    <property type="match status" value="1"/>
</dbReference>
<dbReference type="InterPro" id="IPR006660">
    <property type="entry name" value="Arsenate_reductase-like"/>
</dbReference>
<dbReference type="Gene3D" id="3.40.30.10">
    <property type="entry name" value="Glutaredoxin"/>
    <property type="match status" value="1"/>
</dbReference>
<comment type="similarity">
    <text evidence="1">Belongs to the ArsC family.</text>
</comment>
<dbReference type="SUPFAM" id="SSF52833">
    <property type="entry name" value="Thioredoxin-like"/>
    <property type="match status" value="1"/>
</dbReference>
<dbReference type="AlphaFoldDB" id="K8Z8D7"/>